<dbReference type="Pfam" id="PF03929">
    <property type="entry name" value="PepSY_TM"/>
    <property type="match status" value="1"/>
</dbReference>
<feature type="compositionally biased region" description="Polar residues" evidence="1">
    <location>
        <begin position="439"/>
        <end position="449"/>
    </location>
</feature>
<name>A0A9Y2IHV0_9PSEU</name>
<feature type="region of interest" description="Disordered" evidence="1">
    <location>
        <begin position="413"/>
        <end position="449"/>
    </location>
</feature>
<feature type="transmembrane region" description="Helical" evidence="2">
    <location>
        <begin position="226"/>
        <end position="252"/>
    </location>
</feature>
<accession>A0A9Y2IHV0</accession>
<protein>
    <submittedName>
        <fullName evidence="3">PepSY-associated TM helix domain-containing protein</fullName>
    </submittedName>
</protein>
<dbReference type="Proteomes" id="UP001236014">
    <property type="component" value="Chromosome"/>
</dbReference>
<dbReference type="PANTHER" id="PTHR34219">
    <property type="entry name" value="IRON-REGULATED INNER MEMBRANE PROTEIN-RELATED"/>
    <property type="match status" value="1"/>
</dbReference>
<dbReference type="EMBL" id="CP127294">
    <property type="protein sequence ID" value="WIX79440.1"/>
    <property type="molecule type" value="Genomic_DNA"/>
</dbReference>
<evidence type="ECO:0000256" key="1">
    <source>
        <dbReference type="SAM" id="MobiDB-lite"/>
    </source>
</evidence>
<evidence type="ECO:0000256" key="2">
    <source>
        <dbReference type="SAM" id="Phobius"/>
    </source>
</evidence>
<reference evidence="3 4" key="1">
    <citation type="submission" date="2023-06" db="EMBL/GenBank/DDBJ databases">
        <authorList>
            <person name="Oyuntsetseg B."/>
            <person name="Kim S.B."/>
        </authorList>
    </citation>
    <scope>NUCLEOTIDE SEQUENCE [LARGE SCALE GENOMIC DNA]</scope>
    <source>
        <strain evidence="3 4">2-15</strain>
    </source>
</reference>
<proteinExistence type="predicted"/>
<dbReference type="AlphaFoldDB" id="A0A9Y2IHV0"/>
<feature type="compositionally biased region" description="Basic and acidic residues" evidence="1">
    <location>
        <begin position="416"/>
        <end position="428"/>
    </location>
</feature>
<evidence type="ECO:0000313" key="3">
    <source>
        <dbReference type="EMBL" id="WIX79440.1"/>
    </source>
</evidence>
<feature type="transmembrane region" description="Helical" evidence="2">
    <location>
        <begin position="383"/>
        <end position="405"/>
    </location>
</feature>
<sequence length="449" mass="49276">MSTDELTRAQAPARAGKFRRWLRRKPVRRVLVVTHRWTSLVLGLFLVLETTSGAILLYRGEYFRATHSDFYHQTPTEHPISLQQARDIVATAHPEFSPAWVSNDGGVIAVGDPDFAEAYAVDPGTGRINGSARLESGAMGFLANLHDCGLTCEGYPGYVSWLAKPVPTIGFAWPPGTNWGLLLLVVLGLLMVLLAITGIVVWWPGARRFSHGFRVRTGKGRFARDYDLHNVIGIVAVPFVLMWGVTGAAFYLPPVKDAWLAVTGGTAADPQKYSFTADAAAPGTPEIGIDQAAAAALAETPGEIRYLTTPQDGYYSVSIASAGYQPYGARAFFGGDHTVYVDSHDATHVSDVDIKPEPGANSFYDTVFEPAHFGWLVGGWWRIVWFVLGLAPLALMLTGISTWLFRSGSKRRRREARAQRETQRETQREAQCQTQRETPANTEPRQATA</sequence>
<keyword evidence="2" id="KW-0812">Transmembrane</keyword>
<gene>
    <name evidence="3" type="ORF">QRX50_01070</name>
</gene>
<feature type="compositionally biased region" description="Low complexity" evidence="1">
    <location>
        <begin position="429"/>
        <end position="438"/>
    </location>
</feature>
<dbReference type="KEGG" id="acab:QRX50_01070"/>
<keyword evidence="2" id="KW-0472">Membrane</keyword>
<dbReference type="InterPro" id="IPR005625">
    <property type="entry name" value="PepSY-ass_TM"/>
</dbReference>
<evidence type="ECO:0000313" key="4">
    <source>
        <dbReference type="Proteomes" id="UP001236014"/>
    </source>
</evidence>
<organism evidence="3 4">
    <name type="scientific">Amycolatopsis carbonis</name>
    <dbReference type="NCBI Taxonomy" id="715471"/>
    <lineage>
        <taxon>Bacteria</taxon>
        <taxon>Bacillati</taxon>
        <taxon>Actinomycetota</taxon>
        <taxon>Actinomycetes</taxon>
        <taxon>Pseudonocardiales</taxon>
        <taxon>Pseudonocardiaceae</taxon>
        <taxon>Amycolatopsis</taxon>
    </lineage>
</organism>
<feature type="transmembrane region" description="Helical" evidence="2">
    <location>
        <begin position="27"/>
        <end position="48"/>
    </location>
</feature>
<keyword evidence="2" id="KW-1133">Transmembrane helix</keyword>
<feature type="transmembrane region" description="Helical" evidence="2">
    <location>
        <begin position="181"/>
        <end position="205"/>
    </location>
</feature>
<keyword evidence="4" id="KW-1185">Reference proteome</keyword>
<dbReference type="RefSeq" id="WP_285970129.1">
    <property type="nucleotide sequence ID" value="NZ_CP127294.1"/>
</dbReference>